<dbReference type="InterPro" id="IPR055588">
    <property type="entry name" value="DUF7164"/>
</dbReference>
<dbReference type="Proteomes" id="UP000663889">
    <property type="component" value="Unassembled WGS sequence"/>
</dbReference>
<accession>A0A815EFW5</accession>
<feature type="domain" description="DUF7164" evidence="1">
    <location>
        <begin position="59"/>
        <end position="430"/>
    </location>
</feature>
<evidence type="ECO:0000259" key="1">
    <source>
        <dbReference type="Pfam" id="PF23741"/>
    </source>
</evidence>
<evidence type="ECO:0000313" key="3">
    <source>
        <dbReference type="EMBL" id="CAF4078579.1"/>
    </source>
</evidence>
<name>A0A815EFW5_9BILA</name>
<organism evidence="2 4">
    <name type="scientific">Rotaria sordida</name>
    <dbReference type="NCBI Taxonomy" id="392033"/>
    <lineage>
        <taxon>Eukaryota</taxon>
        <taxon>Metazoa</taxon>
        <taxon>Spiralia</taxon>
        <taxon>Gnathifera</taxon>
        <taxon>Rotifera</taxon>
        <taxon>Eurotatoria</taxon>
        <taxon>Bdelloidea</taxon>
        <taxon>Philodinida</taxon>
        <taxon>Philodinidae</taxon>
        <taxon>Rotaria</taxon>
    </lineage>
</organism>
<evidence type="ECO:0000313" key="2">
    <source>
        <dbReference type="EMBL" id="CAF1314225.1"/>
    </source>
</evidence>
<reference evidence="2" key="1">
    <citation type="submission" date="2021-02" db="EMBL/GenBank/DDBJ databases">
        <authorList>
            <person name="Nowell W R."/>
        </authorList>
    </citation>
    <scope>NUCLEOTIDE SEQUENCE</scope>
</reference>
<gene>
    <name evidence="3" type="ORF">FNK824_LOCUS30230</name>
    <name evidence="2" type="ORF">SEV965_LOCUS26960</name>
</gene>
<protein>
    <recommendedName>
        <fullName evidence="1">DUF7164 domain-containing protein</fullName>
    </recommendedName>
</protein>
<dbReference type="EMBL" id="CAJNOU010002358">
    <property type="protein sequence ID" value="CAF1314225.1"/>
    <property type="molecule type" value="Genomic_DNA"/>
</dbReference>
<dbReference type="AlphaFoldDB" id="A0A815EFW5"/>
<dbReference type="EMBL" id="CAJOBE010009149">
    <property type="protein sequence ID" value="CAF4078579.1"/>
    <property type="molecule type" value="Genomic_DNA"/>
</dbReference>
<sequence length="444" mass="52155">MFQTNETFTTSIIACNNEIDIFLKFIIIIYISFEHNSYFKPIIKSNTDFFPQQSSNLNTLSIQRAILVFYPSSQEKYYLPEIRWLYRSWIEMIKYESNQWRTDLIIFTEQYSSSFIQLGCLVNQIRTNNDEQPKCRVFIYLRISARYINSLTKQQTIFANDSEKNLFHIDISRSILLYNHLRTYPYIDSVNIIAESYSIYSYYDFILKTDLDVFITKQFANYIPNTLKTLIAGRGGYSTQFNTLRLGRIARDMNWKYQNLTNIGSTWYGSPYVAQRIANLTLDAILHLFINEFCAAEREQKVGTLLWPDWHYGVLSMYGTHLAVNHLVNSEKLDVQNGSELLDQSTTNNDQNDIEKNNRLHLHCWHTDAPFSKFQFKENKYNHIDPHALINDRSSLGYAMRMALESRLMTFEELGQQLRNISRSKTNSSIFITQSNIFTALPIQ</sequence>
<comment type="caution">
    <text evidence="2">The sequence shown here is derived from an EMBL/GenBank/DDBJ whole genome shotgun (WGS) entry which is preliminary data.</text>
</comment>
<evidence type="ECO:0000313" key="4">
    <source>
        <dbReference type="Proteomes" id="UP000663889"/>
    </source>
</evidence>
<proteinExistence type="predicted"/>
<dbReference type="Pfam" id="PF23741">
    <property type="entry name" value="DUF7164"/>
    <property type="match status" value="1"/>
</dbReference>
<dbReference type="Proteomes" id="UP000663874">
    <property type="component" value="Unassembled WGS sequence"/>
</dbReference>